<name>A0AAE0EUV4_9CHLO</name>
<dbReference type="Pfam" id="PF00385">
    <property type="entry name" value="Chromo"/>
    <property type="match status" value="1"/>
</dbReference>
<proteinExistence type="predicted"/>
<dbReference type="SUPFAM" id="SSF54160">
    <property type="entry name" value="Chromo domain-like"/>
    <property type="match status" value="1"/>
</dbReference>
<dbReference type="Gene3D" id="2.40.50.40">
    <property type="match status" value="1"/>
</dbReference>
<gene>
    <name evidence="2" type="ORF">CYMTET_50343</name>
</gene>
<protein>
    <recommendedName>
        <fullName evidence="1">Chromo domain-containing protein</fullName>
    </recommendedName>
</protein>
<evidence type="ECO:0000313" key="2">
    <source>
        <dbReference type="EMBL" id="KAK3239755.1"/>
    </source>
</evidence>
<dbReference type="InterPro" id="IPR023780">
    <property type="entry name" value="Chromo_domain"/>
</dbReference>
<dbReference type="InterPro" id="IPR016197">
    <property type="entry name" value="Chromo-like_dom_sf"/>
</dbReference>
<dbReference type="InterPro" id="IPR000953">
    <property type="entry name" value="Chromo/chromo_shadow_dom"/>
</dbReference>
<dbReference type="AlphaFoldDB" id="A0AAE0EUV4"/>
<accession>A0AAE0EUV4</accession>
<dbReference type="Proteomes" id="UP001190700">
    <property type="component" value="Unassembled WGS sequence"/>
</dbReference>
<evidence type="ECO:0000313" key="3">
    <source>
        <dbReference type="Proteomes" id="UP001190700"/>
    </source>
</evidence>
<comment type="caution">
    <text evidence="2">The sequence shown here is derived from an EMBL/GenBank/DDBJ whole genome shotgun (WGS) entry which is preliminary data.</text>
</comment>
<reference evidence="2 3" key="1">
    <citation type="journal article" date="2015" name="Genome Biol. Evol.">
        <title>Comparative Genomics of a Bacterivorous Green Alga Reveals Evolutionary Causalities and Consequences of Phago-Mixotrophic Mode of Nutrition.</title>
        <authorList>
            <person name="Burns J.A."/>
            <person name="Paasch A."/>
            <person name="Narechania A."/>
            <person name="Kim E."/>
        </authorList>
    </citation>
    <scope>NUCLEOTIDE SEQUENCE [LARGE SCALE GENOMIC DNA]</scope>
    <source>
        <strain evidence="2 3">PLY_AMNH</strain>
    </source>
</reference>
<keyword evidence="3" id="KW-1185">Reference proteome</keyword>
<organism evidence="2 3">
    <name type="scientific">Cymbomonas tetramitiformis</name>
    <dbReference type="NCBI Taxonomy" id="36881"/>
    <lineage>
        <taxon>Eukaryota</taxon>
        <taxon>Viridiplantae</taxon>
        <taxon>Chlorophyta</taxon>
        <taxon>Pyramimonadophyceae</taxon>
        <taxon>Pyramimonadales</taxon>
        <taxon>Pyramimonadaceae</taxon>
        <taxon>Cymbomonas</taxon>
    </lineage>
</organism>
<evidence type="ECO:0000259" key="1">
    <source>
        <dbReference type="PROSITE" id="PS50013"/>
    </source>
</evidence>
<feature type="domain" description="Chromo" evidence="1">
    <location>
        <begin position="16"/>
        <end position="87"/>
    </location>
</feature>
<sequence length="92" mass="10412">MAPPAPVMVEGQREREVLERIIGTRFRKLGGKAGGTVQEWLTKWKGLPPSHSQWRTREDLEGKGGRLEPLRVFEADEERRREGSGEEAKGDT</sequence>
<dbReference type="EMBL" id="LGRX02033833">
    <property type="protein sequence ID" value="KAK3239755.1"/>
    <property type="molecule type" value="Genomic_DNA"/>
</dbReference>
<dbReference type="PROSITE" id="PS50013">
    <property type="entry name" value="CHROMO_2"/>
    <property type="match status" value="1"/>
</dbReference>